<keyword evidence="3 6" id="KW-0862">Zinc</keyword>
<dbReference type="InterPro" id="IPR001303">
    <property type="entry name" value="Aldolase_II/adducin_N"/>
</dbReference>
<dbReference type="EC" id="4.2.1.109" evidence="6"/>
<dbReference type="InterPro" id="IPR017714">
    <property type="entry name" value="MethylthioRu-1-P_deHdtase_MtnB"/>
</dbReference>
<dbReference type="InterPro" id="IPR036409">
    <property type="entry name" value="Aldolase_II/adducin_N_sf"/>
</dbReference>
<reference evidence="8 9" key="1">
    <citation type="submission" date="2018-10" db="EMBL/GenBank/DDBJ databases">
        <title>Genomic Encyclopedia of Archaeal and Bacterial Type Strains, Phase II (KMG-II): from individual species to whole genera.</title>
        <authorList>
            <person name="Goeker M."/>
        </authorList>
    </citation>
    <scope>NUCLEOTIDE SEQUENCE [LARGE SCALE GENOMIC DNA]</scope>
    <source>
        <strain evidence="8 9">VM1</strain>
    </source>
</reference>
<feature type="binding site" evidence="6">
    <location>
        <position position="105"/>
    </location>
    <ligand>
        <name>Zn(2+)</name>
        <dbReference type="ChEBI" id="CHEBI:29105"/>
    </ligand>
</feature>
<dbReference type="AlphaFoldDB" id="A0A3M0BTM9"/>
<sequence length="215" mass="24951">MPYRLYQEEKQKAVNVLNDIKVKLYNKGWFPATSGNLSYKLHDNPLYFAITSSGKDKGTVTHEDVIFVDKDANPIEKTKLKPSAETKIHSQVYQRTDAGMVIHIHTVNNNFISEIYFEDGFVPIKNLEMIKALDIWKENAYIEIPIIENFFDLNKLAEEAGKALNPEVPAILIRNHGIYAWGRNEFEAKRHIEAFEFMFEYMKDLILFKGSKNIF</sequence>
<dbReference type="NCBIfam" id="TIGR03328">
    <property type="entry name" value="salvage_mtnB"/>
    <property type="match status" value="1"/>
</dbReference>
<dbReference type="Gene3D" id="3.40.225.10">
    <property type="entry name" value="Class II aldolase/adducin N-terminal domain"/>
    <property type="match status" value="1"/>
</dbReference>
<dbReference type="NCBIfam" id="NF005244">
    <property type="entry name" value="PRK06754.1"/>
    <property type="match status" value="1"/>
</dbReference>
<dbReference type="HAMAP" id="MF_01677">
    <property type="entry name" value="Salvage_MtnB"/>
    <property type="match status" value="1"/>
</dbReference>
<dbReference type="GO" id="GO:0019509">
    <property type="term" value="P:L-methionine salvage from methylthioadenosine"/>
    <property type="evidence" value="ECO:0007669"/>
    <property type="project" value="UniProtKB-UniRule"/>
</dbReference>
<evidence type="ECO:0000256" key="6">
    <source>
        <dbReference type="HAMAP-Rule" id="MF_01677"/>
    </source>
</evidence>
<dbReference type="PANTHER" id="PTHR10640:SF7">
    <property type="entry name" value="METHYLTHIORIBULOSE-1-PHOSPHATE DEHYDRATASE"/>
    <property type="match status" value="1"/>
</dbReference>
<evidence type="ECO:0000256" key="1">
    <source>
        <dbReference type="ARBA" id="ARBA00022605"/>
    </source>
</evidence>
<keyword evidence="2 6" id="KW-0479">Metal-binding</keyword>
<feature type="binding site" evidence="6">
    <location>
        <position position="103"/>
    </location>
    <ligand>
        <name>Zn(2+)</name>
        <dbReference type="ChEBI" id="CHEBI:29105"/>
    </ligand>
</feature>
<accession>A0A3M0BTM9</accession>
<dbReference type="RefSeq" id="WP_121922667.1">
    <property type="nucleotide sequence ID" value="NZ_REFO01000010.1"/>
</dbReference>
<keyword evidence="5 6" id="KW-0456">Lyase</keyword>
<dbReference type="GO" id="GO:0005737">
    <property type="term" value="C:cytoplasm"/>
    <property type="evidence" value="ECO:0007669"/>
    <property type="project" value="UniProtKB-UniRule"/>
</dbReference>
<evidence type="ECO:0000313" key="9">
    <source>
        <dbReference type="Proteomes" id="UP000280842"/>
    </source>
</evidence>
<comment type="similarity">
    <text evidence="6">Belongs to the aldolase class II family. MtnB subfamily.</text>
</comment>
<dbReference type="GO" id="GO:0008270">
    <property type="term" value="F:zinc ion binding"/>
    <property type="evidence" value="ECO:0007669"/>
    <property type="project" value="UniProtKB-UniRule"/>
</dbReference>
<dbReference type="SMART" id="SM01007">
    <property type="entry name" value="Aldolase_II"/>
    <property type="match status" value="1"/>
</dbReference>
<dbReference type="SUPFAM" id="SSF53639">
    <property type="entry name" value="AraD/HMP-PK domain-like"/>
    <property type="match status" value="1"/>
</dbReference>
<dbReference type="UniPathway" id="UPA00904">
    <property type="reaction ID" value="UER00875"/>
</dbReference>
<comment type="function">
    <text evidence="6">Catalyzes the dehydration of methylthioribulose-1-phosphate (MTRu-1-P) into 2,3-diketo-5-methylthiopentyl-1-phosphate (DK-MTP-1-P).</text>
</comment>
<dbReference type="OrthoDB" id="9805559at2"/>
<evidence type="ECO:0000313" key="8">
    <source>
        <dbReference type="EMBL" id="RMA97905.1"/>
    </source>
</evidence>
<evidence type="ECO:0000259" key="7">
    <source>
        <dbReference type="SMART" id="SM01007"/>
    </source>
</evidence>
<comment type="pathway">
    <text evidence="6">Amino-acid biosynthesis; L-methionine biosynthesis via salvage pathway; L-methionine from S-methyl-5-thio-alpha-D-ribose 1-phosphate: step 2/6.</text>
</comment>
<feature type="domain" description="Class II aldolase/adducin N-terminal" evidence="7">
    <location>
        <begin position="15"/>
        <end position="203"/>
    </location>
</feature>
<gene>
    <name evidence="6" type="primary">mtnB</name>
    <name evidence="8" type="ORF">CLV39_0541</name>
</gene>
<keyword evidence="1 6" id="KW-0028">Amino-acid biosynthesis</keyword>
<evidence type="ECO:0000256" key="2">
    <source>
        <dbReference type="ARBA" id="ARBA00022723"/>
    </source>
</evidence>
<comment type="caution">
    <text evidence="8">The sequence shown here is derived from an EMBL/GenBank/DDBJ whole genome shotgun (WGS) entry which is preliminary data.</text>
</comment>
<keyword evidence="4 6" id="KW-0486">Methionine biosynthesis</keyword>
<keyword evidence="9" id="KW-1185">Reference proteome</keyword>
<dbReference type="EMBL" id="REFO01000010">
    <property type="protein sequence ID" value="RMA97905.1"/>
    <property type="molecule type" value="Genomic_DNA"/>
</dbReference>
<dbReference type="Proteomes" id="UP000280842">
    <property type="component" value="Unassembled WGS sequence"/>
</dbReference>
<comment type="cofactor">
    <cofactor evidence="6">
        <name>Zn(2+)</name>
        <dbReference type="ChEBI" id="CHEBI:29105"/>
    </cofactor>
    <text evidence="6">Binds 1 zinc ion per subunit.</text>
</comment>
<dbReference type="PANTHER" id="PTHR10640">
    <property type="entry name" value="METHYLTHIORIBULOSE-1-PHOSPHATE DEHYDRATASE"/>
    <property type="match status" value="1"/>
</dbReference>
<evidence type="ECO:0000256" key="5">
    <source>
        <dbReference type="ARBA" id="ARBA00023239"/>
    </source>
</evidence>
<dbReference type="GO" id="GO:0046570">
    <property type="term" value="F:methylthioribulose 1-phosphate dehydratase activity"/>
    <property type="evidence" value="ECO:0007669"/>
    <property type="project" value="UniProtKB-UniRule"/>
</dbReference>
<evidence type="ECO:0000256" key="3">
    <source>
        <dbReference type="ARBA" id="ARBA00022833"/>
    </source>
</evidence>
<evidence type="ECO:0000256" key="4">
    <source>
        <dbReference type="ARBA" id="ARBA00023167"/>
    </source>
</evidence>
<proteinExistence type="inferred from homology"/>
<organism evidence="8 9">
    <name type="scientific">Hydrogenothermus marinus</name>
    <dbReference type="NCBI Taxonomy" id="133270"/>
    <lineage>
        <taxon>Bacteria</taxon>
        <taxon>Pseudomonadati</taxon>
        <taxon>Aquificota</taxon>
        <taxon>Aquificia</taxon>
        <taxon>Aquificales</taxon>
        <taxon>Hydrogenothermaceae</taxon>
        <taxon>Hydrogenothermus</taxon>
    </lineage>
</organism>
<name>A0A3M0BTM9_9AQUI</name>
<protein>
    <recommendedName>
        <fullName evidence="6">Methylthioribulose-1-phosphate dehydratase</fullName>
        <shortName evidence="6">MTRu-1-P dehydratase</shortName>
        <ecNumber evidence="6">4.2.1.109</ecNumber>
    </recommendedName>
</protein>
<comment type="catalytic activity">
    <reaction evidence="6">
        <text>5-(methylsulfanyl)-D-ribulose 1-phosphate = 5-methylsulfanyl-2,3-dioxopentyl phosphate + H2O</text>
        <dbReference type="Rhea" id="RHEA:15549"/>
        <dbReference type="ChEBI" id="CHEBI:15377"/>
        <dbReference type="ChEBI" id="CHEBI:58548"/>
        <dbReference type="ChEBI" id="CHEBI:58828"/>
        <dbReference type="EC" id="4.2.1.109"/>
    </reaction>
</comment>
<dbReference type="Pfam" id="PF00596">
    <property type="entry name" value="Aldolase_II"/>
    <property type="match status" value="1"/>
</dbReference>